<evidence type="ECO:0000313" key="1">
    <source>
        <dbReference type="EMBL" id="KAJ9575629.1"/>
    </source>
</evidence>
<dbReference type="AlphaFoldDB" id="A0AAD7Z7S5"/>
<sequence>TTTCRLKDSNPRSSGLVDEGLLAQQTHLEKAAPPLQERRFITPIFEVHAFFLRPFSLVHHKRIAKTFKLLKIYKFKCVLGI</sequence>
<organism evidence="1 2">
    <name type="scientific">Diploptera punctata</name>
    <name type="common">Pacific beetle cockroach</name>
    <dbReference type="NCBI Taxonomy" id="6984"/>
    <lineage>
        <taxon>Eukaryota</taxon>
        <taxon>Metazoa</taxon>
        <taxon>Ecdysozoa</taxon>
        <taxon>Arthropoda</taxon>
        <taxon>Hexapoda</taxon>
        <taxon>Insecta</taxon>
        <taxon>Pterygota</taxon>
        <taxon>Neoptera</taxon>
        <taxon>Polyneoptera</taxon>
        <taxon>Dictyoptera</taxon>
        <taxon>Blattodea</taxon>
        <taxon>Blaberoidea</taxon>
        <taxon>Blaberidae</taxon>
        <taxon>Diplopterinae</taxon>
        <taxon>Diploptera</taxon>
    </lineage>
</organism>
<protein>
    <submittedName>
        <fullName evidence="1">Uncharacterized protein</fullName>
    </submittedName>
</protein>
<comment type="caution">
    <text evidence="1">The sequence shown here is derived from an EMBL/GenBank/DDBJ whole genome shotgun (WGS) entry which is preliminary data.</text>
</comment>
<accession>A0AAD7Z7S5</accession>
<feature type="non-terminal residue" evidence="1">
    <location>
        <position position="81"/>
    </location>
</feature>
<feature type="non-terminal residue" evidence="1">
    <location>
        <position position="1"/>
    </location>
</feature>
<reference evidence="1" key="2">
    <citation type="submission" date="2023-05" db="EMBL/GenBank/DDBJ databases">
        <authorList>
            <person name="Fouks B."/>
        </authorList>
    </citation>
    <scope>NUCLEOTIDE SEQUENCE</scope>
    <source>
        <strain evidence="1">Stay&amp;Tobe</strain>
        <tissue evidence="1">Testes</tissue>
    </source>
</reference>
<proteinExistence type="predicted"/>
<name>A0AAD7Z7S5_DIPPU</name>
<dbReference type="EMBL" id="JASPKZ010009827">
    <property type="protein sequence ID" value="KAJ9575629.1"/>
    <property type="molecule type" value="Genomic_DNA"/>
</dbReference>
<evidence type="ECO:0000313" key="2">
    <source>
        <dbReference type="Proteomes" id="UP001233999"/>
    </source>
</evidence>
<reference evidence="1" key="1">
    <citation type="journal article" date="2023" name="IScience">
        <title>Live-bearing cockroach genome reveals convergent evolutionary mechanisms linked to viviparity in insects and beyond.</title>
        <authorList>
            <person name="Fouks B."/>
            <person name="Harrison M.C."/>
            <person name="Mikhailova A.A."/>
            <person name="Marchal E."/>
            <person name="English S."/>
            <person name="Carruthers M."/>
            <person name="Jennings E.C."/>
            <person name="Chiamaka E.L."/>
            <person name="Frigard R.A."/>
            <person name="Pippel M."/>
            <person name="Attardo G.M."/>
            <person name="Benoit J.B."/>
            <person name="Bornberg-Bauer E."/>
            <person name="Tobe S.S."/>
        </authorList>
    </citation>
    <scope>NUCLEOTIDE SEQUENCE</scope>
    <source>
        <strain evidence="1">Stay&amp;Tobe</strain>
    </source>
</reference>
<keyword evidence="2" id="KW-1185">Reference proteome</keyword>
<gene>
    <name evidence="1" type="ORF">L9F63_007490</name>
</gene>
<dbReference type="Proteomes" id="UP001233999">
    <property type="component" value="Unassembled WGS sequence"/>
</dbReference>